<accession>A0A0D9V265</accession>
<organism evidence="2 3">
    <name type="scientific">Leersia perrieri</name>
    <dbReference type="NCBI Taxonomy" id="77586"/>
    <lineage>
        <taxon>Eukaryota</taxon>
        <taxon>Viridiplantae</taxon>
        <taxon>Streptophyta</taxon>
        <taxon>Embryophyta</taxon>
        <taxon>Tracheophyta</taxon>
        <taxon>Spermatophyta</taxon>
        <taxon>Magnoliopsida</taxon>
        <taxon>Liliopsida</taxon>
        <taxon>Poales</taxon>
        <taxon>Poaceae</taxon>
        <taxon>BOP clade</taxon>
        <taxon>Oryzoideae</taxon>
        <taxon>Oryzeae</taxon>
        <taxon>Oryzinae</taxon>
        <taxon>Leersia</taxon>
    </lineage>
</organism>
<reference evidence="2 3" key="1">
    <citation type="submission" date="2012-08" db="EMBL/GenBank/DDBJ databases">
        <title>Oryza genome evolution.</title>
        <authorList>
            <person name="Wing R.A."/>
        </authorList>
    </citation>
    <scope>NUCLEOTIDE SEQUENCE</scope>
</reference>
<keyword evidence="3" id="KW-1185">Reference proteome</keyword>
<dbReference type="Proteomes" id="UP000032180">
    <property type="component" value="Chromosome 1"/>
</dbReference>
<sequence>MTAMMLQEQTAANQDGHYANMAVAAPDDVHQPVDDYIVEPPDAVDAAKTTAAKRHEDDRAPPAASDNGEDAMKKTC</sequence>
<proteinExistence type="predicted"/>
<evidence type="ECO:0000256" key="1">
    <source>
        <dbReference type="SAM" id="MobiDB-lite"/>
    </source>
</evidence>
<evidence type="ECO:0000313" key="2">
    <source>
        <dbReference type="EnsemblPlants" id="LPERR01G17350.1"/>
    </source>
</evidence>
<evidence type="ECO:0000313" key="3">
    <source>
        <dbReference type="Proteomes" id="UP000032180"/>
    </source>
</evidence>
<dbReference type="HOGENOM" id="CLU_2658015_0_0_1"/>
<protein>
    <submittedName>
        <fullName evidence="2">Uncharacterized protein</fullName>
    </submittedName>
</protein>
<dbReference type="AlphaFoldDB" id="A0A0D9V265"/>
<feature type="region of interest" description="Disordered" evidence="1">
    <location>
        <begin position="44"/>
        <end position="76"/>
    </location>
</feature>
<dbReference type="Gramene" id="LPERR01G17350.1">
    <property type="protein sequence ID" value="LPERR01G17350.1"/>
    <property type="gene ID" value="LPERR01G17350"/>
</dbReference>
<reference evidence="2" key="3">
    <citation type="submission" date="2015-04" db="UniProtKB">
        <authorList>
            <consortium name="EnsemblPlants"/>
        </authorList>
    </citation>
    <scope>IDENTIFICATION</scope>
</reference>
<name>A0A0D9V265_9ORYZ</name>
<reference evidence="3" key="2">
    <citation type="submission" date="2013-12" db="EMBL/GenBank/DDBJ databases">
        <authorList>
            <person name="Yu Y."/>
            <person name="Lee S."/>
            <person name="de Baynast K."/>
            <person name="Wissotski M."/>
            <person name="Liu L."/>
            <person name="Talag J."/>
            <person name="Goicoechea J."/>
            <person name="Angelova A."/>
            <person name="Jetty R."/>
            <person name="Kudrna D."/>
            <person name="Golser W."/>
            <person name="Rivera L."/>
            <person name="Zhang J."/>
            <person name="Wing R."/>
        </authorList>
    </citation>
    <scope>NUCLEOTIDE SEQUENCE</scope>
</reference>
<dbReference type="EnsemblPlants" id="LPERR01G17350.1">
    <property type="protein sequence ID" value="LPERR01G17350.1"/>
    <property type="gene ID" value="LPERR01G17350"/>
</dbReference>